<evidence type="ECO:0000256" key="10">
    <source>
        <dbReference type="RuleBase" id="RU003662"/>
    </source>
</evidence>
<dbReference type="Gene3D" id="3.20.20.70">
    <property type="entry name" value="Aldolase class I"/>
    <property type="match status" value="1"/>
</dbReference>
<dbReference type="GO" id="GO:0004834">
    <property type="term" value="F:tryptophan synthase activity"/>
    <property type="evidence" value="ECO:0007669"/>
    <property type="project" value="UniProtKB-UniRule"/>
</dbReference>
<dbReference type="Pfam" id="PF00290">
    <property type="entry name" value="Trp_syntA"/>
    <property type="match status" value="1"/>
</dbReference>
<feature type="active site" description="Proton acceptor" evidence="9">
    <location>
        <position position="77"/>
    </location>
</feature>
<gene>
    <name evidence="9" type="primary">trpA</name>
    <name evidence="11" type="ORF">SAMN02910429_01811</name>
</gene>
<name>A0A1H9TWI0_9FIRM</name>
<evidence type="ECO:0000256" key="7">
    <source>
        <dbReference type="ARBA" id="ARBA00023239"/>
    </source>
</evidence>
<dbReference type="PANTHER" id="PTHR43406">
    <property type="entry name" value="TRYPTOPHAN SYNTHASE, ALPHA CHAIN"/>
    <property type="match status" value="1"/>
</dbReference>
<accession>A0A1H9TWI0</accession>
<dbReference type="InterPro" id="IPR002028">
    <property type="entry name" value="Trp_synthase_suA"/>
</dbReference>
<organism evidence="11 12">
    <name type="scientific">Lachnobacterium bovis</name>
    <dbReference type="NCBI Taxonomy" id="140626"/>
    <lineage>
        <taxon>Bacteria</taxon>
        <taxon>Bacillati</taxon>
        <taxon>Bacillota</taxon>
        <taxon>Clostridia</taxon>
        <taxon>Lachnospirales</taxon>
        <taxon>Lachnospiraceae</taxon>
        <taxon>Lachnobacterium</taxon>
    </lineage>
</organism>
<evidence type="ECO:0000313" key="12">
    <source>
        <dbReference type="Proteomes" id="UP000182471"/>
    </source>
</evidence>
<evidence type="ECO:0000313" key="11">
    <source>
        <dbReference type="EMBL" id="SES01486.1"/>
    </source>
</evidence>
<dbReference type="InterPro" id="IPR013785">
    <property type="entry name" value="Aldolase_TIM"/>
</dbReference>
<reference evidence="12" key="1">
    <citation type="submission" date="2016-10" db="EMBL/GenBank/DDBJ databases">
        <authorList>
            <person name="Varghese N."/>
            <person name="Submissions S."/>
        </authorList>
    </citation>
    <scope>NUCLEOTIDE SEQUENCE [LARGE SCALE GENOMIC DNA]</scope>
    <source>
        <strain evidence="12">S1b</strain>
    </source>
</reference>
<dbReference type="SUPFAM" id="SSF51366">
    <property type="entry name" value="Ribulose-phoshate binding barrel"/>
    <property type="match status" value="1"/>
</dbReference>
<keyword evidence="4 9" id="KW-0028">Amino-acid biosynthesis</keyword>
<evidence type="ECO:0000256" key="5">
    <source>
        <dbReference type="ARBA" id="ARBA00022822"/>
    </source>
</evidence>
<dbReference type="InterPro" id="IPR011060">
    <property type="entry name" value="RibuloseP-bd_barrel"/>
</dbReference>
<dbReference type="Proteomes" id="UP000182471">
    <property type="component" value="Unassembled WGS sequence"/>
</dbReference>
<keyword evidence="5 9" id="KW-0822">Tryptophan biosynthesis</keyword>
<comment type="subunit">
    <text evidence="3 9">Tetramer of two alpha and two beta chains.</text>
</comment>
<feature type="active site" description="Proton acceptor" evidence="9">
    <location>
        <position position="66"/>
    </location>
</feature>
<protein>
    <recommendedName>
        <fullName evidence="9">Tryptophan synthase alpha chain</fullName>
        <ecNumber evidence="9">4.2.1.20</ecNumber>
    </recommendedName>
</protein>
<evidence type="ECO:0000256" key="4">
    <source>
        <dbReference type="ARBA" id="ARBA00022605"/>
    </source>
</evidence>
<dbReference type="RefSeq" id="WP_242838657.1">
    <property type="nucleotide sequence ID" value="NZ_FOGW01000020.1"/>
</dbReference>
<dbReference type="AlphaFoldDB" id="A0A1H9TWI0"/>
<dbReference type="CDD" id="cd04724">
    <property type="entry name" value="Tryptophan_synthase_alpha"/>
    <property type="match status" value="1"/>
</dbReference>
<dbReference type="FunFam" id="3.20.20.70:FF:000037">
    <property type="entry name" value="Tryptophan synthase alpha chain"/>
    <property type="match status" value="1"/>
</dbReference>
<keyword evidence="6 9" id="KW-0057">Aromatic amino acid biosynthesis</keyword>
<evidence type="ECO:0000256" key="2">
    <source>
        <dbReference type="ARBA" id="ARBA00004733"/>
    </source>
</evidence>
<dbReference type="EMBL" id="FOGW01000020">
    <property type="protein sequence ID" value="SES01486.1"/>
    <property type="molecule type" value="Genomic_DNA"/>
</dbReference>
<evidence type="ECO:0000256" key="8">
    <source>
        <dbReference type="ARBA" id="ARBA00049047"/>
    </source>
</evidence>
<comment type="similarity">
    <text evidence="9 10">Belongs to the TrpA family.</text>
</comment>
<dbReference type="GO" id="GO:0005829">
    <property type="term" value="C:cytosol"/>
    <property type="evidence" value="ECO:0007669"/>
    <property type="project" value="TreeGrafter"/>
</dbReference>
<evidence type="ECO:0000256" key="1">
    <source>
        <dbReference type="ARBA" id="ARBA00003365"/>
    </source>
</evidence>
<comment type="pathway">
    <text evidence="2 9">Amino-acid biosynthesis; L-tryptophan biosynthesis; L-tryptophan from chorismate: step 5/5.</text>
</comment>
<keyword evidence="12" id="KW-1185">Reference proteome</keyword>
<proteinExistence type="inferred from homology"/>
<dbReference type="PROSITE" id="PS00167">
    <property type="entry name" value="TRP_SYNTHASE_ALPHA"/>
    <property type="match status" value="1"/>
</dbReference>
<sequence length="285" mass="32405">MNNMESIITNKIGKNESKNRIEKCFENLKNENKKAFITYVTAGYPDYETTKQILFSQEKAGVDLIELGIPFSDPIADGPVIQKASFDAIQKGANLIKTFECLKEVRKQGLKIPVIFMLYYNTIYFCGLEKFVKMCVDAGVDGVIVPDLPFEEQDELQNEIDKYAKNKIFIIQLVSPISKNRMDMILNNAKGFVYCVSSMGVTGQNADFYNEVEDYLETVKNKTSIPIALGFGIRKYDDVEKIIDKVDGVIVGTRLIEVLMENDFSVSEAYEYSKKFKDTLEMKIK</sequence>
<comment type="function">
    <text evidence="1 9">The alpha subunit is responsible for the aldol cleavage of indoleglycerol phosphate to indole and glyceraldehyde 3-phosphate.</text>
</comment>
<dbReference type="NCBIfam" id="TIGR00262">
    <property type="entry name" value="trpA"/>
    <property type="match status" value="1"/>
</dbReference>
<dbReference type="HAMAP" id="MF_00131">
    <property type="entry name" value="Trp_synth_alpha"/>
    <property type="match status" value="1"/>
</dbReference>
<keyword evidence="7 9" id="KW-0456">Lyase</keyword>
<evidence type="ECO:0000256" key="6">
    <source>
        <dbReference type="ARBA" id="ARBA00023141"/>
    </source>
</evidence>
<dbReference type="UniPathway" id="UPA00035">
    <property type="reaction ID" value="UER00044"/>
</dbReference>
<evidence type="ECO:0000256" key="9">
    <source>
        <dbReference type="HAMAP-Rule" id="MF_00131"/>
    </source>
</evidence>
<dbReference type="EC" id="4.2.1.20" evidence="9"/>
<dbReference type="InterPro" id="IPR018204">
    <property type="entry name" value="Trp_synthase_alpha_AS"/>
</dbReference>
<comment type="catalytic activity">
    <reaction evidence="8 9">
        <text>(1S,2R)-1-C-(indol-3-yl)glycerol 3-phosphate + L-serine = D-glyceraldehyde 3-phosphate + L-tryptophan + H2O</text>
        <dbReference type="Rhea" id="RHEA:10532"/>
        <dbReference type="ChEBI" id="CHEBI:15377"/>
        <dbReference type="ChEBI" id="CHEBI:33384"/>
        <dbReference type="ChEBI" id="CHEBI:57912"/>
        <dbReference type="ChEBI" id="CHEBI:58866"/>
        <dbReference type="ChEBI" id="CHEBI:59776"/>
        <dbReference type="EC" id="4.2.1.20"/>
    </reaction>
</comment>
<dbReference type="PANTHER" id="PTHR43406:SF1">
    <property type="entry name" value="TRYPTOPHAN SYNTHASE ALPHA CHAIN, CHLOROPLASTIC"/>
    <property type="match status" value="1"/>
</dbReference>
<evidence type="ECO:0000256" key="3">
    <source>
        <dbReference type="ARBA" id="ARBA00011270"/>
    </source>
</evidence>